<dbReference type="Proteomes" id="UP000230208">
    <property type="component" value="Unassembled WGS sequence"/>
</dbReference>
<dbReference type="PANTHER" id="PTHR43581:SF2">
    <property type="entry name" value="EXCINUCLEASE ATPASE SUBUNIT"/>
    <property type="match status" value="1"/>
</dbReference>
<dbReference type="EMBL" id="PCXP01000010">
    <property type="protein sequence ID" value="PIR41996.1"/>
    <property type="molecule type" value="Genomic_DNA"/>
</dbReference>
<accession>A0A2H0R6L7</accession>
<feature type="domain" description="Endonuclease GajA/Old nuclease/RecF-like AAA" evidence="1">
    <location>
        <begin position="1"/>
        <end position="395"/>
    </location>
</feature>
<evidence type="ECO:0000259" key="1">
    <source>
        <dbReference type="Pfam" id="PF13175"/>
    </source>
</evidence>
<comment type="caution">
    <text evidence="3">The sequence shown here is derived from an EMBL/GenBank/DDBJ whole genome shotgun (WGS) entry which is preliminary data.</text>
</comment>
<evidence type="ECO:0000259" key="2">
    <source>
        <dbReference type="Pfam" id="PF20469"/>
    </source>
</evidence>
<feature type="domain" description="OLD protein-like TOPRIM" evidence="2">
    <location>
        <begin position="448"/>
        <end position="511"/>
    </location>
</feature>
<dbReference type="AlphaFoldDB" id="A0A2H0R6L7"/>
<evidence type="ECO:0000313" key="3">
    <source>
        <dbReference type="EMBL" id="PIR41996.1"/>
    </source>
</evidence>
<dbReference type="InterPro" id="IPR034139">
    <property type="entry name" value="TOPRIM_OLD"/>
</dbReference>
<reference evidence="3 4" key="1">
    <citation type="submission" date="2017-09" db="EMBL/GenBank/DDBJ databases">
        <title>Depth-based differentiation of microbial function through sediment-hosted aquifers and enrichment of novel symbionts in the deep terrestrial subsurface.</title>
        <authorList>
            <person name="Probst A.J."/>
            <person name="Ladd B."/>
            <person name="Jarett J.K."/>
            <person name="Geller-Mcgrath D.E."/>
            <person name="Sieber C.M."/>
            <person name="Emerson J.B."/>
            <person name="Anantharaman K."/>
            <person name="Thomas B.C."/>
            <person name="Malmstrom R."/>
            <person name="Stieglmeier M."/>
            <person name="Klingl A."/>
            <person name="Woyke T."/>
            <person name="Ryan C.M."/>
            <person name="Banfield J.F."/>
        </authorList>
    </citation>
    <scope>NUCLEOTIDE SEQUENCE [LARGE SCALE GENOMIC DNA]</scope>
    <source>
        <strain evidence="3">CG10_big_fil_rev_8_21_14_0_10_37_15</strain>
    </source>
</reference>
<name>A0A2H0R6L7_9BACT</name>
<keyword evidence="3" id="KW-0378">Hydrolase</keyword>
<dbReference type="PANTHER" id="PTHR43581">
    <property type="entry name" value="ATP/GTP PHOSPHATASE"/>
    <property type="match status" value="1"/>
</dbReference>
<dbReference type="Pfam" id="PF20469">
    <property type="entry name" value="OLD-like_TOPRIM"/>
    <property type="match status" value="1"/>
</dbReference>
<organism evidence="3 4">
    <name type="scientific">Candidatus Yanofskybacteria bacterium CG10_big_fil_rev_8_21_14_0_10_37_15</name>
    <dbReference type="NCBI Taxonomy" id="1975097"/>
    <lineage>
        <taxon>Bacteria</taxon>
        <taxon>Candidatus Yanofskyibacteriota</taxon>
    </lineage>
</organism>
<dbReference type="GO" id="GO:0004519">
    <property type="term" value="F:endonuclease activity"/>
    <property type="evidence" value="ECO:0007669"/>
    <property type="project" value="UniProtKB-KW"/>
</dbReference>
<gene>
    <name evidence="3" type="ORF">COV30_00735</name>
</gene>
<evidence type="ECO:0000313" key="4">
    <source>
        <dbReference type="Proteomes" id="UP000230208"/>
    </source>
</evidence>
<keyword evidence="3" id="KW-0255">Endonuclease</keyword>
<protein>
    <submittedName>
        <fullName evidence="3">ATP-dependent endonuclease</fullName>
    </submittedName>
</protein>
<dbReference type="InterPro" id="IPR027417">
    <property type="entry name" value="P-loop_NTPase"/>
</dbReference>
<dbReference type="Gene3D" id="3.40.50.300">
    <property type="entry name" value="P-loop containing nucleotide triphosphate hydrolases"/>
    <property type="match status" value="1"/>
</dbReference>
<proteinExistence type="predicted"/>
<keyword evidence="3" id="KW-0540">Nuclease</keyword>
<sequence length="591" mass="68273">MKITSVKIHNWRSIKYLEINFQEIMIFIGQNNHGKSNVLSSLLFFFGEIPCTELDFKKGTDELFVEVEFSNLDEHDKSQFSKYVTSNEHIKVRKLIRKGENFEYHGYCEIPQEDWLKEEKISDYAKRETISVTPLKDYVPATGRITKENVKEAQEKYISEKRDSLIFQYDLETTNFLGLKTVAQGIFGNIFFIPAVKNATEEFNVKGKSIFNQLLSNVINEMSSSNQQYIDAKSEITKLTQILNKNITDGTLNTDRPEQLTKLEHIIEAELKKWHTTINIEITPPDIDEVLKVGTTVWIDDGVPTDIVRKGHGLQRALIFALIKAWANISKEIKQKEEQTEEKAKRKASESNYFIFEEPELYLHPQAQRELFYSLKELSRVNNQVLLSTHSSSFVDLDMYKSICKVYKTDVSEGSKILQCTEELFTLDDDKKNFNMAYWINPDRGELFFAEKIIIVEGPTDKTIIPYLSKKLSIFKYEYTIIDCGGKDNIKIYIHLLNKFRLPYVAVYDKDNQAVKTADAINNANKSSKEIEDAIDQSLGKSIIFENDIEEEIGIIDENNKNKPYFSLKHVSDDSFVLSEGLKKKIEAIFN</sequence>
<dbReference type="SUPFAM" id="SSF52540">
    <property type="entry name" value="P-loop containing nucleoside triphosphate hydrolases"/>
    <property type="match status" value="1"/>
</dbReference>
<dbReference type="InterPro" id="IPR051396">
    <property type="entry name" value="Bact_Antivir_Def_Nuclease"/>
</dbReference>
<dbReference type="InterPro" id="IPR041685">
    <property type="entry name" value="AAA_GajA/Old/RecF-like"/>
</dbReference>
<dbReference type="Pfam" id="PF13175">
    <property type="entry name" value="AAA_15"/>
    <property type="match status" value="1"/>
</dbReference>
<dbReference type="CDD" id="cd01026">
    <property type="entry name" value="TOPRIM_OLD"/>
    <property type="match status" value="1"/>
</dbReference>